<accession>A0ABT5GFR6</accession>
<dbReference type="RefSeq" id="WP_272461681.1">
    <property type="nucleotide sequence ID" value="NZ_JAPFQL010000025.1"/>
</dbReference>
<proteinExistence type="predicted"/>
<feature type="domain" description="Pyridoxamine 5'-phosphate oxidase N-terminal" evidence="2">
    <location>
        <begin position="10"/>
        <end position="129"/>
    </location>
</feature>
<evidence type="ECO:0000313" key="3">
    <source>
        <dbReference type="EMBL" id="MDC5697107.1"/>
    </source>
</evidence>
<protein>
    <submittedName>
        <fullName evidence="3">Pyridoxamine 5'-phosphate oxidase family protein</fullName>
    </submittedName>
</protein>
<sequence length="136" mass="15691">MPRPPLPAPVEEMLAQPNFATISSVRPDGHPVSVPTWYLYENGRILVNMDAGRKRIDYLRNDPRVSLSAMDPGDWITHVSLQGRVVDWVDDEGLVDIDRIARHYTGQPYAVRDRARVSAWIDIDRWHAWGRLKHVR</sequence>
<dbReference type="SUPFAM" id="SSF50475">
    <property type="entry name" value="FMN-binding split barrel"/>
    <property type="match status" value="1"/>
</dbReference>
<dbReference type="Gene3D" id="2.30.110.10">
    <property type="entry name" value="Electron Transport, Fmn-binding Protein, Chain A"/>
    <property type="match status" value="1"/>
</dbReference>
<dbReference type="InterPro" id="IPR011576">
    <property type="entry name" value="Pyridox_Oxase_N"/>
</dbReference>
<keyword evidence="1" id="KW-0560">Oxidoreductase</keyword>
<organism evidence="3 4">
    <name type="scientific">Intrasporangium calvum</name>
    <dbReference type="NCBI Taxonomy" id="53358"/>
    <lineage>
        <taxon>Bacteria</taxon>
        <taxon>Bacillati</taxon>
        <taxon>Actinomycetota</taxon>
        <taxon>Actinomycetes</taxon>
        <taxon>Micrococcales</taxon>
        <taxon>Intrasporangiaceae</taxon>
        <taxon>Intrasporangium</taxon>
    </lineage>
</organism>
<name>A0ABT5GFR6_9MICO</name>
<dbReference type="EMBL" id="JAPFQL010000025">
    <property type="protein sequence ID" value="MDC5697107.1"/>
    <property type="molecule type" value="Genomic_DNA"/>
</dbReference>
<dbReference type="Pfam" id="PF01243">
    <property type="entry name" value="PNPOx_N"/>
    <property type="match status" value="1"/>
</dbReference>
<gene>
    <name evidence="3" type="ORF">OO014_07535</name>
</gene>
<comment type="caution">
    <text evidence="3">The sequence shown here is derived from an EMBL/GenBank/DDBJ whole genome shotgun (WGS) entry which is preliminary data.</text>
</comment>
<dbReference type="InterPro" id="IPR012349">
    <property type="entry name" value="Split_barrel_FMN-bd"/>
</dbReference>
<dbReference type="InterPro" id="IPR052019">
    <property type="entry name" value="F420H2_bilvrd_red/Heme_oxyg"/>
</dbReference>
<reference evidence="3 4" key="1">
    <citation type="submission" date="2022-11" db="EMBL/GenBank/DDBJ databases">
        <title>Anaerobic phenanthrene biodegradation by a DNRA strain PheN6.</title>
        <authorList>
            <person name="Zhang Z."/>
        </authorList>
    </citation>
    <scope>NUCLEOTIDE SEQUENCE [LARGE SCALE GENOMIC DNA]</scope>
    <source>
        <strain evidence="3 4">PheN6</strain>
    </source>
</reference>
<dbReference type="PANTHER" id="PTHR35176">
    <property type="entry name" value="HEME OXYGENASE HI_0854-RELATED"/>
    <property type="match status" value="1"/>
</dbReference>
<evidence type="ECO:0000313" key="4">
    <source>
        <dbReference type="Proteomes" id="UP001150259"/>
    </source>
</evidence>
<evidence type="ECO:0000259" key="2">
    <source>
        <dbReference type="Pfam" id="PF01243"/>
    </source>
</evidence>
<evidence type="ECO:0000256" key="1">
    <source>
        <dbReference type="ARBA" id="ARBA00023002"/>
    </source>
</evidence>
<dbReference type="PANTHER" id="PTHR35176:SF6">
    <property type="entry name" value="HEME OXYGENASE HI_0854-RELATED"/>
    <property type="match status" value="1"/>
</dbReference>
<keyword evidence="4" id="KW-1185">Reference proteome</keyword>
<dbReference type="Proteomes" id="UP001150259">
    <property type="component" value="Unassembled WGS sequence"/>
</dbReference>